<reference evidence="2" key="2">
    <citation type="submission" date="2019-02" db="EMBL/GenBank/DDBJ databases">
        <authorList>
            <person name="Odamaki T."/>
        </authorList>
    </citation>
    <scope>NUCLEOTIDE SEQUENCE</scope>
    <source>
        <strain evidence="1">MCC10004</strain>
        <strain evidence="2">MCC10100</strain>
        <strain evidence="3">MCC10126</strain>
    </source>
</reference>
<organism evidence="2 6">
    <name type="scientific">Bifidobacterium longum subsp. longum</name>
    <dbReference type="NCBI Taxonomy" id="1679"/>
    <lineage>
        <taxon>Bacteria</taxon>
        <taxon>Bacillati</taxon>
        <taxon>Actinomycetota</taxon>
        <taxon>Actinomycetes</taxon>
        <taxon>Bifidobacteriales</taxon>
        <taxon>Bifidobacteriaceae</taxon>
        <taxon>Bifidobacterium</taxon>
    </lineage>
</organism>
<evidence type="ECO:0000313" key="2">
    <source>
        <dbReference type="EMBL" id="TCF40413.1"/>
    </source>
</evidence>
<sequence length="209" mass="23110">MVPPQGWHEIEVDPKHREIEIERQLGQLRYVVPSWRTVYPALRRYLVKAYADAWKSGVRYAIATDIDPDDAVQVMATFMIAQLPQASVLGDLDDELDAVIETLSSEQAELGDGEFMSLQKVNLPKMGTAVQAQSITSLVDDKGDKTDRHVASLRTFIPYGEHVFVVTGATPQIDIADVLFNLFASMTDTVSIEFVNSSAYASTSGEEIS</sequence>
<proteinExistence type="predicted"/>
<evidence type="ECO:0000313" key="3">
    <source>
        <dbReference type="EMBL" id="TCF84988.1"/>
    </source>
</evidence>
<dbReference type="AlphaFoldDB" id="A0A4R0USX9"/>
<evidence type="ECO:0000313" key="6">
    <source>
        <dbReference type="Proteomes" id="UP000294241"/>
    </source>
</evidence>
<gene>
    <name evidence="1" type="ORF">MCC10004_0412</name>
    <name evidence="2" type="ORF">MCC10100_0454</name>
    <name evidence="3" type="ORF">MCC10126_0496</name>
</gene>
<dbReference type="Proteomes" id="UP000294241">
    <property type="component" value="Unassembled WGS sequence"/>
</dbReference>
<dbReference type="EMBL" id="SHTN01000007">
    <property type="protein sequence ID" value="TCF84988.1"/>
    <property type="molecule type" value="Genomic_DNA"/>
</dbReference>
<dbReference type="EMBL" id="SHPO01000008">
    <property type="protein sequence ID" value="TCD79025.1"/>
    <property type="molecule type" value="Genomic_DNA"/>
</dbReference>
<reference evidence="4 5" key="1">
    <citation type="journal article" date="2018" name="Sci. Rep.">
        <title>Genomic diversity and distribution of Bifidobacterium longum subsp. longum across the human lifespan.</title>
        <authorList>
            <person name="Odamaki T."/>
            <person name="Bottacini F."/>
            <person name="Kato K."/>
            <person name="Mitsuyama E."/>
            <person name="Yoshida K."/>
            <person name="Horigome A."/>
            <person name="Xiao J.Z."/>
            <person name="van Sinderen D."/>
        </authorList>
    </citation>
    <scope>NUCLEOTIDE SEQUENCE [LARGE SCALE GENOMIC DNA]</scope>
    <source>
        <strain evidence="1 5">MCC10004</strain>
        <strain evidence="2 6">MCC10100</strain>
        <strain evidence="3 4">MCC10126</strain>
    </source>
</reference>
<dbReference type="EMBL" id="SHST01000015">
    <property type="protein sequence ID" value="TCF40413.1"/>
    <property type="molecule type" value="Genomic_DNA"/>
</dbReference>
<evidence type="ECO:0000313" key="4">
    <source>
        <dbReference type="Proteomes" id="UP000291501"/>
    </source>
</evidence>
<comment type="caution">
    <text evidence="2">The sequence shown here is derived from an EMBL/GenBank/DDBJ whole genome shotgun (WGS) entry which is preliminary data.</text>
</comment>
<dbReference type="Proteomes" id="UP000293475">
    <property type="component" value="Unassembled WGS sequence"/>
</dbReference>
<evidence type="ECO:0000313" key="5">
    <source>
        <dbReference type="Proteomes" id="UP000293475"/>
    </source>
</evidence>
<protein>
    <submittedName>
        <fullName evidence="2">Uncharacterized protein</fullName>
    </submittedName>
</protein>
<evidence type="ECO:0000313" key="1">
    <source>
        <dbReference type="EMBL" id="TCD79025.1"/>
    </source>
</evidence>
<dbReference type="Proteomes" id="UP000291501">
    <property type="component" value="Unassembled WGS sequence"/>
</dbReference>
<name>A0A4R0USX9_BIFLL</name>
<accession>A0A4R0USX9</accession>